<dbReference type="NCBIfam" id="TIGR02087">
    <property type="entry name" value="LEUD_arch"/>
    <property type="match status" value="1"/>
</dbReference>
<evidence type="ECO:0000256" key="4">
    <source>
        <dbReference type="ARBA" id="ARBA00022430"/>
    </source>
</evidence>
<keyword evidence="6" id="KW-0456">Lyase</keyword>
<organism evidence="10 11">
    <name type="scientific">Rhodococcus opacus</name>
    <name type="common">Nocardia opaca</name>
    <dbReference type="NCBI Taxonomy" id="37919"/>
    <lineage>
        <taxon>Bacteria</taxon>
        <taxon>Bacillati</taxon>
        <taxon>Actinomycetota</taxon>
        <taxon>Actinomycetes</taxon>
        <taxon>Mycobacteriales</taxon>
        <taxon>Nocardiaceae</taxon>
        <taxon>Rhodococcus</taxon>
    </lineage>
</organism>
<evidence type="ECO:0000256" key="5">
    <source>
        <dbReference type="ARBA" id="ARBA00022605"/>
    </source>
</evidence>
<evidence type="ECO:0000256" key="7">
    <source>
        <dbReference type="ARBA" id="ARBA00023304"/>
    </source>
</evidence>
<dbReference type="GO" id="GO:0009098">
    <property type="term" value="P:L-leucine biosynthetic process"/>
    <property type="evidence" value="ECO:0007669"/>
    <property type="project" value="UniProtKB-KW"/>
</dbReference>
<dbReference type="Gene3D" id="3.20.19.10">
    <property type="entry name" value="Aconitase, domain 4"/>
    <property type="match status" value="1"/>
</dbReference>
<evidence type="ECO:0000256" key="2">
    <source>
        <dbReference type="ARBA" id="ARBA00004729"/>
    </source>
</evidence>
<dbReference type="PANTHER" id="PTHR43345:SF9">
    <property type="entry name" value="3-ISOPROPYLMALATE DEHYDRATASE SMALL SUBUNIT"/>
    <property type="match status" value="1"/>
</dbReference>
<evidence type="ECO:0000256" key="8">
    <source>
        <dbReference type="ARBA" id="ARBA00031631"/>
    </source>
</evidence>
<dbReference type="GO" id="GO:0003861">
    <property type="term" value="F:3-isopropylmalate dehydratase activity"/>
    <property type="evidence" value="ECO:0007669"/>
    <property type="project" value="UniProtKB-EC"/>
</dbReference>
<dbReference type="Proteomes" id="UP000239290">
    <property type="component" value="Unassembled WGS sequence"/>
</dbReference>
<name>A0A2S8IJT6_RHOOP</name>
<gene>
    <name evidence="10" type="ORF">C5613_40360</name>
</gene>
<dbReference type="InterPro" id="IPR015928">
    <property type="entry name" value="Aconitase/3IPM_dehydase_swvl"/>
</dbReference>
<dbReference type="RefSeq" id="WP_105423290.1">
    <property type="nucleotide sequence ID" value="NZ_PUIO01000085.1"/>
</dbReference>
<keyword evidence="5" id="KW-0028">Amino-acid biosynthesis</keyword>
<dbReference type="AlphaFoldDB" id="A0A2S8IJT6"/>
<comment type="catalytic activity">
    <reaction evidence="1">
        <text>(2R,3S)-3-isopropylmalate = (2S)-2-isopropylmalate</text>
        <dbReference type="Rhea" id="RHEA:32287"/>
        <dbReference type="ChEBI" id="CHEBI:1178"/>
        <dbReference type="ChEBI" id="CHEBI:35121"/>
        <dbReference type="EC" id="4.2.1.33"/>
    </reaction>
</comment>
<evidence type="ECO:0000256" key="6">
    <source>
        <dbReference type="ARBA" id="ARBA00023239"/>
    </source>
</evidence>
<keyword evidence="7" id="KW-0100">Branched-chain amino acid biosynthesis</keyword>
<comment type="pathway">
    <text evidence="2">Amino-acid biosynthesis; L-leucine biosynthesis; L-leucine from 3-methyl-2-oxobutanoate: step 2/4.</text>
</comment>
<comment type="caution">
    <text evidence="10">The sequence shown here is derived from an EMBL/GenBank/DDBJ whole genome shotgun (WGS) entry which is preliminary data.</text>
</comment>
<dbReference type="EC" id="4.2.1.33" evidence="3"/>
<protein>
    <recommendedName>
        <fullName evidence="3">3-isopropylmalate dehydratase</fullName>
        <ecNumber evidence="3">4.2.1.33</ecNumber>
    </recommendedName>
    <alternativeName>
        <fullName evidence="8">Alpha-IPM isomerase</fullName>
    </alternativeName>
    <alternativeName>
        <fullName evidence="9">Isopropylmalate isomerase</fullName>
    </alternativeName>
</protein>
<sequence length="179" mass="19118">MSAYPPPPDIIDGKVAWIFGDDFDIDLVVGVSNIKSYDPDHLRSVCMTAYDPGFVERVRQGDIIVGGRNFGYGHPHYPPMVALRNAGIAAIVAESFSPGFWRGETFNGMPLITVPGISTAVATGDAVTLDWRTATLRTADGAELVGTAPNARTVQVIEAGGSYELLMAEHSLPQQGQAQ</sequence>
<proteinExistence type="predicted"/>
<evidence type="ECO:0000313" key="11">
    <source>
        <dbReference type="Proteomes" id="UP000239290"/>
    </source>
</evidence>
<dbReference type="EMBL" id="PUIO01000085">
    <property type="protein sequence ID" value="PQP14642.1"/>
    <property type="molecule type" value="Genomic_DNA"/>
</dbReference>
<dbReference type="SUPFAM" id="SSF52016">
    <property type="entry name" value="LeuD/IlvD-like"/>
    <property type="match status" value="1"/>
</dbReference>
<evidence type="ECO:0000313" key="10">
    <source>
        <dbReference type="EMBL" id="PQP14642.1"/>
    </source>
</evidence>
<evidence type="ECO:0000256" key="9">
    <source>
        <dbReference type="ARBA" id="ARBA00033368"/>
    </source>
</evidence>
<dbReference type="InterPro" id="IPR011827">
    <property type="entry name" value="LeuD_type2/HacB/DmdB"/>
</dbReference>
<accession>A0A2S8IJT6</accession>
<evidence type="ECO:0000256" key="1">
    <source>
        <dbReference type="ARBA" id="ARBA00000491"/>
    </source>
</evidence>
<keyword evidence="4" id="KW-0432">Leucine biosynthesis</keyword>
<dbReference type="InterPro" id="IPR050075">
    <property type="entry name" value="LeuD"/>
</dbReference>
<evidence type="ECO:0000256" key="3">
    <source>
        <dbReference type="ARBA" id="ARBA00011998"/>
    </source>
</evidence>
<reference evidence="11" key="1">
    <citation type="submission" date="2018-02" db="EMBL/GenBank/DDBJ databases">
        <title>Draft genome sequencing of Rhodococcus opacus KU647198.</title>
        <authorList>
            <person name="Zheng B.-X."/>
        </authorList>
    </citation>
    <scope>NUCLEOTIDE SEQUENCE [LARGE SCALE GENOMIC DNA]</scope>
    <source>
        <strain evidence="11">04-OD7</strain>
    </source>
</reference>
<dbReference type="PANTHER" id="PTHR43345">
    <property type="entry name" value="3-ISOPROPYLMALATE DEHYDRATASE SMALL SUBUNIT 2-RELATED-RELATED"/>
    <property type="match status" value="1"/>
</dbReference>